<gene>
    <name evidence="3" type="ORF">Q4T40_20295</name>
</gene>
<organism evidence="3 4">
    <name type="scientific">Anaeroselena agilis</name>
    <dbReference type="NCBI Taxonomy" id="3063788"/>
    <lineage>
        <taxon>Bacteria</taxon>
        <taxon>Bacillati</taxon>
        <taxon>Bacillota</taxon>
        <taxon>Negativicutes</taxon>
        <taxon>Acetonemataceae</taxon>
        <taxon>Anaeroselena</taxon>
    </lineage>
</organism>
<dbReference type="Pfam" id="PF00656">
    <property type="entry name" value="Peptidase_C14"/>
    <property type="match status" value="1"/>
</dbReference>
<keyword evidence="4" id="KW-1185">Reference proteome</keyword>
<dbReference type="RefSeq" id="WP_413782028.1">
    <property type="nucleotide sequence ID" value="NZ_JAUOZS010000001.1"/>
</dbReference>
<protein>
    <submittedName>
        <fullName evidence="3">Caspase family protein</fullName>
    </submittedName>
</protein>
<dbReference type="Proteomes" id="UP001254848">
    <property type="component" value="Unassembled WGS sequence"/>
</dbReference>
<proteinExistence type="predicted"/>
<dbReference type="InterPro" id="IPR050452">
    <property type="entry name" value="Metacaspase"/>
</dbReference>
<comment type="caution">
    <text evidence="3">The sequence shown here is derived from an EMBL/GenBank/DDBJ whole genome shotgun (WGS) entry which is preliminary data.</text>
</comment>
<evidence type="ECO:0000313" key="4">
    <source>
        <dbReference type="Proteomes" id="UP001254848"/>
    </source>
</evidence>
<sequence>MKNLLAFAIIILLALAGGPSGAASPPLAGGRVCLLAVGVDDYKYLSPLKAAANNAALFADSLRAANGHAEITLLTDGRATRAAILAAFERYAATLAAGDRLVIYYSGHGGPSARQYRPASLYSGDLRWQTENNLYDETIFPVDAAYDLKSQITFADLAGRIKKIRHAEIAVILDCAYSAAHDWYIDAPQGQSGASSVRPRTSLRDLSMYGVTVVEAADWNETAAADIFGGKQYGIFTYYLARGLDAGVVRGGKGAVTLYDAFAYARSVTLQEIGSQHPKIYRGRNPAMPLADRQTAP</sequence>
<dbReference type="InterPro" id="IPR011600">
    <property type="entry name" value="Pept_C14_caspase"/>
</dbReference>
<feature type="signal peptide" evidence="1">
    <location>
        <begin position="1"/>
        <end position="22"/>
    </location>
</feature>
<reference evidence="3 4" key="1">
    <citation type="submission" date="2023-07" db="EMBL/GenBank/DDBJ databases">
        <title>The novel representative of Negativicutes class, Anaeroselena agilis gen. nov. sp. nov.</title>
        <authorList>
            <person name="Prokofeva M.I."/>
            <person name="Elcheninov A.G."/>
            <person name="Klyukina A."/>
            <person name="Kublanov I.V."/>
            <person name="Frolov E.N."/>
            <person name="Podosokorskaya O.A."/>
        </authorList>
    </citation>
    <scope>NUCLEOTIDE SEQUENCE [LARGE SCALE GENOMIC DNA]</scope>
    <source>
        <strain evidence="3 4">4137-cl</strain>
    </source>
</reference>
<feature type="domain" description="Peptidase C14 caspase" evidence="2">
    <location>
        <begin position="35"/>
        <end position="246"/>
    </location>
</feature>
<evidence type="ECO:0000256" key="1">
    <source>
        <dbReference type="SAM" id="SignalP"/>
    </source>
</evidence>
<feature type="chain" id="PRO_5046079216" evidence="1">
    <location>
        <begin position="23"/>
        <end position="297"/>
    </location>
</feature>
<dbReference type="PANTHER" id="PTHR48104:SF30">
    <property type="entry name" value="METACASPASE-1"/>
    <property type="match status" value="1"/>
</dbReference>
<dbReference type="Gene3D" id="3.40.50.1460">
    <property type="match status" value="1"/>
</dbReference>
<evidence type="ECO:0000313" key="3">
    <source>
        <dbReference type="EMBL" id="MDT8903574.1"/>
    </source>
</evidence>
<name>A0ABU3P3G3_9FIRM</name>
<accession>A0ABU3P3G3</accession>
<dbReference type="PANTHER" id="PTHR48104">
    <property type="entry name" value="METACASPASE-4"/>
    <property type="match status" value="1"/>
</dbReference>
<evidence type="ECO:0000259" key="2">
    <source>
        <dbReference type="Pfam" id="PF00656"/>
    </source>
</evidence>
<dbReference type="EMBL" id="JAUOZS010000001">
    <property type="protein sequence ID" value="MDT8903574.1"/>
    <property type="molecule type" value="Genomic_DNA"/>
</dbReference>
<keyword evidence="1" id="KW-0732">Signal</keyword>